<dbReference type="EMBL" id="EQ973817">
    <property type="protein sequence ID" value="EEF44965.1"/>
    <property type="molecule type" value="Genomic_DNA"/>
</dbReference>
<accession>B9RUH8</accession>
<dbReference type="PANTHER" id="PTHR45136:SF2">
    <property type="entry name" value="ABC TRANSPORTER DOMAIN-CONTAINING PROTEIN"/>
    <property type="match status" value="1"/>
</dbReference>
<feature type="domain" description="ABC transmembrane type-1" evidence="13">
    <location>
        <begin position="114"/>
        <end position="400"/>
    </location>
</feature>
<proteinExistence type="inferred from homology"/>
<evidence type="ECO:0000256" key="1">
    <source>
        <dbReference type="ARBA" id="ARBA00007577"/>
    </source>
</evidence>
<name>B9RUH8_RICCO</name>
<dbReference type="GO" id="GO:0016020">
    <property type="term" value="C:membrane"/>
    <property type="evidence" value="ECO:0000318"/>
    <property type="project" value="GO_Central"/>
</dbReference>
<evidence type="ECO:0000259" key="13">
    <source>
        <dbReference type="PROSITE" id="PS50929"/>
    </source>
</evidence>
<evidence type="ECO:0000256" key="7">
    <source>
        <dbReference type="ARBA" id="ARBA00022989"/>
    </source>
</evidence>
<dbReference type="FunFam" id="1.20.1560.10:FF:000126">
    <property type="entry name" value="Putative ABC transporter B family member 8"/>
    <property type="match status" value="1"/>
</dbReference>
<protein>
    <submittedName>
        <fullName evidence="14">Multidrug resistance protein 1, 2, putative</fullName>
        <ecNumber evidence="14">3.6.3.44</ecNumber>
    </submittedName>
</protein>
<organism evidence="14 15">
    <name type="scientific">Ricinus communis</name>
    <name type="common">Castor bean</name>
    <dbReference type="NCBI Taxonomy" id="3988"/>
    <lineage>
        <taxon>Eukaryota</taxon>
        <taxon>Viridiplantae</taxon>
        <taxon>Streptophyta</taxon>
        <taxon>Embryophyta</taxon>
        <taxon>Tracheophyta</taxon>
        <taxon>Spermatophyta</taxon>
        <taxon>Magnoliopsida</taxon>
        <taxon>eudicotyledons</taxon>
        <taxon>Gunneridae</taxon>
        <taxon>Pentapetalae</taxon>
        <taxon>rosids</taxon>
        <taxon>fabids</taxon>
        <taxon>Malpighiales</taxon>
        <taxon>Euphorbiaceae</taxon>
        <taxon>Acalyphoideae</taxon>
        <taxon>Acalypheae</taxon>
        <taxon>Ricinus</taxon>
    </lineage>
</organism>
<dbReference type="SMART" id="SM00382">
    <property type="entry name" value="AAA"/>
    <property type="match status" value="1"/>
</dbReference>
<feature type="domain" description="ABC transporter" evidence="12">
    <location>
        <begin position="435"/>
        <end position="672"/>
    </location>
</feature>
<dbReference type="InterPro" id="IPR011527">
    <property type="entry name" value="ABC1_TM_dom"/>
</dbReference>
<keyword evidence="14" id="KW-0378">Hydrolase</keyword>
<dbReference type="PANTHER" id="PTHR45136">
    <property type="entry name" value="ABC TRANSPORTER DOMAIN-CONTAINING PROTEIN"/>
    <property type="match status" value="1"/>
</dbReference>
<dbReference type="eggNOG" id="KOG0055">
    <property type="taxonomic scope" value="Eukaryota"/>
</dbReference>
<evidence type="ECO:0000256" key="8">
    <source>
        <dbReference type="ARBA" id="ARBA00023136"/>
    </source>
</evidence>
<feature type="transmembrane region" description="Helical" evidence="11">
    <location>
        <begin position="233"/>
        <end position="253"/>
    </location>
</feature>
<evidence type="ECO:0000256" key="3">
    <source>
        <dbReference type="ARBA" id="ARBA00022692"/>
    </source>
</evidence>
<evidence type="ECO:0000256" key="11">
    <source>
        <dbReference type="SAM" id="Phobius"/>
    </source>
</evidence>
<keyword evidence="4" id="KW-0677">Repeat</keyword>
<dbReference type="Proteomes" id="UP000008311">
    <property type="component" value="Unassembled WGS sequence"/>
</dbReference>
<dbReference type="GO" id="GO:0140359">
    <property type="term" value="F:ABC-type transporter activity"/>
    <property type="evidence" value="ECO:0007669"/>
    <property type="project" value="InterPro"/>
</dbReference>
<dbReference type="InterPro" id="IPR003593">
    <property type="entry name" value="AAA+_ATPase"/>
</dbReference>
<dbReference type="SUPFAM" id="SSF52540">
    <property type="entry name" value="P-loop containing nucleoside triphosphate hydrolases"/>
    <property type="match status" value="1"/>
</dbReference>
<evidence type="ECO:0000256" key="6">
    <source>
        <dbReference type="ARBA" id="ARBA00022840"/>
    </source>
</evidence>
<keyword evidence="6" id="KW-0067">ATP-binding</keyword>
<keyword evidence="15" id="KW-1185">Reference proteome</keyword>
<dbReference type="GO" id="GO:0016887">
    <property type="term" value="F:ATP hydrolysis activity"/>
    <property type="evidence" value="ECO:0007669"/>
    <property type="project" value="InterPro"/>
</dbReference>
<keyword evidence="8 11" id="KW-0472">Membrane</keyword>
<keyword evidence="7 11" id="KW-1133">Transmembrane helix</keyword>
<evidence type="ECO:0000259" key="12">
    <source>
        <dbReference type="PROSITE" id="PS50893"/>
    </source>
</evidence>
<keyword evidence="2" id="KW-0813">Transport</keyword>
<evidence type="ECO:0000256" key="5">
    <source>
        <dbReference type="ARBA" id="ARBA00022741"/>
    </source>
</evidence>
<feature type="compositionally biased region" description="Low complexity" evidence="10">
    <location>
        <begin position="63"/>
        <end position="73"/>
    </location>
</feature>
<feature type="transmembrane region" description="Helical" evidence="11">
    <location>
        <begin position="114"/>
        <end position="142"/>
    </location>
</feature>
<feature type="transmembrane region" description="Helical" evidence="11">
    <location>
        <begin position="259"/>
        <end position="278"/>
    </location>
</feature>
<keyword evidence="5" id="KW-0547">Nucleotide-binding</keyword>
<dbReference type="GO" id="GO:0005524">
    <property type="term" value="F:ATP binding"/>
    <property type="evidence" value="ECO:0007669"/>
    <property type="project" value="UniProtKB-KW"/>
</dbReference>
<dbReference type="GO" id="GO:0042626">
    <property type="term" value="F:ATPase-coupled transmembrane transporter activity"/>
    <property type="evidence" value="ECO:0000318"/>
    <property type="project" value="GO_Central"/>
</dbReference>
<dbReference type="Gene3D" id="3.40.50.300">
    <property type="entry name" value="P-loop containing nucleotide triphosphate hydrolases"/>
    <property type="match status" value="1"/>
</dbReference>
<dbReference type="InParanoid" id="B9RUH8"/>
<reference evidence="15" key="1">
    <citation type="journal article" date="2010" name="Nat. Biotechnol.">
        <title>Draft genome sequence of the oilseed species Ricinus communis.</title>
        <authorList>
            <person name="Chan A.P."/>
            <person name="Crabtree J."/>
            <person name="Zhao Q."/>
            <person name="Lorenzi H."/>
            <person name="Orvis J."/>
            <person name="Puiu D."/>
            <person name="Melake-Berhan A."/>
            <person name="Jones K.M."/>
            <person name="Redman J."/>
            <person name="Chen G."/>
            <person name="Cahoon E.B."/>
            <person name="Gedil M."/>
            <person name="Stanke M."/>
            <person name="Haas B.J."/>
            <person name="Wortman J.R."/>
            <person name="Fraser-Liggett C.M."/>
            <person name="Ravel J."/>
            <person name="Rabinowicz P.D."/>
        </authorList>
    </citation>
    <scope>NUCLEOTIDE SEQUENCE [LARGE SCALE GENOMIC DNA]</scope>
    <source>
        <strain evidence="15">cv. Hale</strain>
    </source>
</reference>
<dbReference type="AlphaFoldDB" id="B9RUH8"/>
<comment type="similarity">
    <text evidence="1">Belongs to the ABC transporter superfamily. ABCB family. Multidrug resistance exporter (TC 3.A.1.201) subfamily.</text>
</comment>
<keyword evidence="9" id="KW-0325">Glycoprotein</keyword>
<evidence type="ECO:0000256" key="9">
    <source>
        <dbReference type="ARBA" id="ARBA00023180"/>
    </source>
</evidence>
<dbReference type="PROSITE" id="PS00211">
    <property type="entry name" value="ABC_TRANSPORTER_1"/>
    <property type="match status" value="1"/>
</dbReference>
<dbReference type="Pfam" id="PF00664">
    <property type="entry name" value="ABC_membrane"/>
    <property type="match status" value="1"/>
</dbReference>
<dbReference type="FunFam" id="3.40.50.300:FF:000205">
    <property type="entry name" value="ABC transporter B family member 4"/>
    <property type="match status" value="1"/>
</dbReference>
<evidence type="ECO:0000313" key="15">
    <source>
        <dbReference type="Proteomes" id="UP000008311"/>
    </source>
</evidence>
<dbReference type="Gene3D" id="1.20.1560.10">
    <property type="entry name" value="ABC transporter type 1, transmembrane domain"/>
    <property type="match status" value="2"/>
</dbReference>
<dbReference type="PROSITE" id="PS50893">
    <property type="entry name" value="ABC_TRANSPORTER_2"/>
    <property type="match status" value="1"/>
</dbReference>
<dbReference type="Pfam" id="PF00005">
    <property type="entry name" value="ABC_tran"/>
    <property type="match status" value="1"/>
</dbReference>
<dbReference type="PROSITE" id="PS50929">
    <property type="entry name" value="ABC_TM1F"/>
    <property type="match status" value="1"/>
</dbReference>
<dbReference type="EC" id="3.6.3.44" evidence="14"/>
<dbReference type="CDD" id="cd03249">
    <property type="entry name" value="ABC_MTABC3_MDL1_MDL2"/>
    <property type="match status" value="1"/>
</dbReference>
<sequence length="672" mass="74130">MARSWRQVLMMNLMENEHGLYTSLVRLQQTEKGIIIEDDDNVSSSTLASKIDVNNSSSRRLSLVSRSSSANSSPPTRPSLAGEQNVQIEVEKFKVPSFRRLLSMNLPEWKQASFGCLGAILFGGVQPVYAFAMGSMISIYFLTDHNEIKEQMRIYSLCFLGLSVFSLIINIVQHYNFAYMGEYLTKRIRERMLSKILTFEVGWFDQDENSSGAICSRLAKDANVVRSLVGDRMALVVQTVSAVVIACTMGLVIAWRLAVVMIAVQPLIIICFYCRRVLLKSMSQKAIKAQDESSKLAAEAVSNLRTVTAFSSQDRILKMLEKSQEGPQRESIRQSLFAGIGLGTSQCLMSCTWALDFWYGGRLISKGYISSKALFETFMILVSTGRVIADAGSMTTDLAKGADAVGSVFAVLDRYTRIEPEDPEGYEPEKIMGHIEIRDVDFAYPARPNLIIFKGFSIKIEAGKSTALVGQSGSGKSTIIGLIERFYDPTRGTVKIDGRDIKSYNLRLLRKKIALVSQEPTLFACTIRENIMYGTSDKIDESEIIEAAKAANAHDFIAGLKDGYDTWCGDRGVQLSGGQKQRIAIARAILKNPAVLLLDEATSALDSQSEKVVQDALERVMVGRTSVVVAHRLSTIQNCDMIAVLDKGQVVEQGTHSSLLSRGPTGAYFSLV</sequence>
<evidence type="ECO:0000256" key="4">
    <source>
        <dbReference type="ARBA" id="ARBA00022737"/>
    </source>
</evidence>
<dbReference type="InterPro" id="IPR017871">
    <property type="entry name" value="ABC_transporter-like_CS"/>
</dbReference>
<evidence type="ECO:0000313" key="14">
    <source>
        <dbReference type="EMBL" id="EEF44965.1"/>
    </source>
</evidence>
<dbReference type="CDD" id="cd18578">
    <property type="entry name" value="ABC_6TM_Pgp_ABCB1_D2_like"/>
    <property type="match status" value="1"/>
</dbReference>
<gene>
    <name evidence="14" type="ORF">RCOM_0852810</name>
</gene>
<dbReference type="InterPro" id="IPR027417">
    <property type="entry name" value="P-loop_NTPase"/>
</dbReference>
<dbReference type="SUPFAM" id="SSF90123">
    <property type="entry name" value="ABC transporter transmembrane region"/>
    <property type="match status" value="1"/>
</dbReference>
<dbReference type="GO" id="GO:0055085">
    <property type="term" value="P:transmembrane transport"/>
    <property type="evidence" value="ECO:0000318"/>
    <property type="project" value="GO_Central"/>
</dbReference>
<evidence type="ECO:0000256" key="10">
    <source>
        <dbReference type="SAM" id="MobiDB-lite"/>
    </source>
</evidence>
<feature type="region of interest" description="Disordered" evidence="10">
    <location>
        <begin position="63"/>
        <end position="82"/>
    </location>
</feature>
<evidence type="ECO:0000256" key="2">
    <source>
        <dbReference type="ARBA" id="ARBA00022448"/>
    </source>
</evidence>
<feature type="transmembrane region" description="Helical" evidence="11">
    <location>
        <begin position="154"/>
        <end position="172"/>
    </location>
</feature>
<keyword evidence="3 11" id="KW-0812">Transmembrane</keyword>
<dbReference type="InterPro" id="IPR036640">
    <property type="entry name" value="ABC1_TM_sf"/>
</dbReference>
<dbReference type="InterPro" id="IPR003439">
    <property type="entry name" value="ABC_transporter-like_ATP-bd"/>
</dbReference>